<comment type="caution">
    <text evidence="3">The sequence shown here is derived from an EMBL/GenBank/DDBJ whole genome shotgun (WGS) entry which is preliminary data.</text>
</comment>
<dbReference type="EMBL" id="BMHE01000003">
    <property type="protein sequence ID" value="GGI45235.1"/>
    <property type="molecule type" value="Genomic_DNA"/>
</dbReference>
<gene>
    <name evidence="3" type="ORF">GCM10008018_11080</name>
</gene>
<dbReference type="NCBIfam" id="NF038074">
    <property type="entry name" value="fam_STM4014"/>
    <property type="match status" value="1"/>
</dbReference>
<dbReference type="Proteomes" id="UP000615455">
    <property type="component" value="Unassembled WGS sequence"/>
</dbReference>
<evidence type="ECO:0000259" key="2">
    <source>
        <dbReference type="PROSITE" id="PS50975"/>
    </source>
</evidence>
<proteinExistence type="predicted"/>
<dbReference type="InterPro" id="IPR047778">
    <property type="entry name" value="STM4014-like"/>
</dbReference>
<keyword evidence="4" id="KW-1185">Reference proteome</keyword>
<dbReference type="Gene3D" id="3.30.470.20">
    <property type="entry name" value="ATP-grasp fold, B domain"/>
    <property type="match status" value="1"/>
</dbReference>
<dbReference type="PROSITE" id="PS50975">
    <property type="entry name" value="ATP_GRASP"/>
    <property type="match status" value="1"/>
</dbReference>
<evidence type="ECO:0000256" key="1">
    <source>
        <dbReference type="PROSITE-ProRule" id="PRU00409"/>
    </source>
</evidence>
<accession>A0ABQ2BQJ0</accession>
<evidence type="ECO:0000313" key="4">
    <source>
        <dbReference type="Proteomes" id="UP000615455"/>
    </source>
</evidence>
<keyword evidence="1" id="KW-0547">Nucleotide-binding</keyword>
<reference evidence="4" key="1">
    <citation type="journal article" date="2019" name="Int. J. Syst. Evol. Microbiol.">
        <title>The Global Catalogue of Microorganisms (GCM) 10K type strain sequencing project: providing services to taxonomists for standard genome sequencing and annotation.</title>
        <authorList>
            <consortium name="The Broad Institute Genomics Platform"/>
            <consortium name="The Broad Institute Genome Sequencing Center for Infectious Disease"/>
            <person name="Wu L."/>
            <person name="Ma J."/>
        </authorList>
    </citation>
    <scope>NUCLEOTIDE SEQUENCE [LARGE SCALE GENOMIC DNA]</scope>
    <source>
        <strain evidence="4">CGMCC 1.15043</strain>
    </source>
</reference>
<sequence length="403" mass="44469">MILIGNPGNRRTNGLQAARVKLGMSPAVVVPYLALLKGEISLAEVAEREGLQLGKTPWLRLDAPGEDHEVECALIALGSPDAAGSNGGDRLLPFGARSDPDPWSQAMIAGLKEQPGRLYHPSQWFRGYGRLLARLEQEAAELWPEGQWVNAPRDIVAMFDKRRTHEVLQAAGVPVPRPLAEPDRISNCEELKEFMIMQRKHRIFIKLACGSGACGVVAYQINPVTGAELAVTTVGVESYLSRPSMFYNSMKILTYSDRKTIRLIVNWLLQQGTHIEQWIAKAAYEERSFDVRQLVVAGEPCHSIARVSRSPITNLHLRSERMSLEAVGLDANLRNSVGVCAAQALAAFPDSLVAGVDVLLSRGSLRPYVLDINPFGDLLYKVQFQGEDTYTWELMNCAKGEQI</sequence>
<feature type="domain" description="ATP-grasp" evidence="2">
    <location>
        <begin position="165"/>
        <end position="398"/>
    </location>
</feature>
<protein>
    <recommendedName>
        <fullName evidence="2">ATP-grasp domain-containing protein</fullName>
    </recommendedName>
</protein>
<dbReference type="InterPro" id="IPR011761">
    <property type="entry name" value="ATP-grasp"/>
</dbReference>
<organism evidence="3 4">
    <name type="scientific">Paenibacillus marchantiophytorum</name>
    <dbReference type="NCBI Taxonomy" id="1619310"/>
    <lineage>
        <taxon>Bacteria</taxon>
        <taxon>Bacillati</taxon>
        <taxon>Bacillota</taxon>
        <taxon>Bacilli</taxon>
        <taxon>Bacillales</taxon>
        <taxon>Paenibacillaceae</taxon>
        <taxon>Paenibacillus</taxon>
    </lineage>
</organism>
<keyword evidence="1" id="KW-0067">ATP-binding</keyword>
<evidence type="ECO:0000313" key="3">
    <source>
        <dbReference type="EMBL" id="GGI45235.1"/>
    </source>
</evidence>
<name>A0ABQ2BQJ0_9BACL</name>
<dbReference type="SUPFAM" id="SSF56059">
    <property type="entry name" value="Glutathione synthetase ATP-binding domain-like"/>
    <property type="match status" value="1"/>
</dbReference>